<evidence type="ECO:0000256" key="1">
    <source>
        <dbReference type="SAM" id="SignalP"/>
    </source>
</evidence>
<dbReference type="RefSeq" id="WP_235068550.1">
    <property type="nucleotide sequence ID" value="NZ_JAKFGM010000003.1"/>
</dbReference>
<proteinExistence type="predicted"/>
<evidence type="ECO:0008006" key="4">
    <source>
        <dbReference type="Google" id="ProtNLM"/>
    </source>
</evidence>
<accession>A0A9X1TWW1</accession>
<gene>
    <name evidence="2" type="ORF">LVY65_12335</name>
</gene>
<comment type="caution">
    <text evidence="2">The sequence shown here is derived from an EMBL/GenBank/DDBJ whole genome shotgun (WGS) entry which is preliminary data.</text>
</comment>
<sequence length="196" mass="19817">MWRLIALFPMFGFLALLACAKQDPVADNATAPPDELVGDASATGLAAPANAAAAEAVQQAAVPAATGGLRWAYQAAARTAEFGPPGTPAFSIQCSEQREAGSQLVFTRFLPPTNDGKGTLSFTGNGQVASVPVAGVTNPNGIGGLWRATISVGDIARDVAETFSGPGAVNVSISGLPALVVPASPEPRRVFAECLG</sequence>
<evidence type="ECO:0000313" key="3">
    <source>
        <dbReference type="Proteomes" id="UP001139410"/>
    </source>
</evidence>
<keyword evidence="1" id="KW-0732">Signal</keyword>
<dbReference type="Proteomes" id="UP001139410">
    <property type="component" value="Unassembled WGS sequence"/>
</dbReference>
<keyword evidence="3" id="KW-1185">Reference proteome</keyword>
<dbReference type="PROSITE" id="PS51257">
    <property type="entry name" value="PROKAR_LIPOPROTEIN"/>
    <property type="match status" value="1"/>
</dbReference>
<dbReference type="AlphaFoldDB" id="A0A9X1TWW1"/>
<protein>
    <recommendedName>
        <fullName evidence="4">Lipoprotein</fullName>
    </recommendedName>
</protein>
<evidence type="ECO:0000313" key="2">
    <source>
        <dbReference type="EMBL" id="MCF2515844.1"/>
    </source>
</evidence>
<feature type="chain" id="PRO_5040926226" description="Lipoprotein" evidence="1">
    <location>
        <begin position="21"/>
        <end position="196"/>
    </location>
</feature>
<reference evidence="2" key="1">
    <citation type="submission" date="2022-01" db="EMBL/GenBank/DDBJ databases">
        <authorList>
            <person name="Jo J.-H."/>
            <person name="Im W.-T."/>
        </authorList>
    </citation>
    <scope>NUCLEOTIDE SEQUENCE</scope>
    <source>
        <strain evidence="2">G124</strain>
    </source>
</reference>
<feature type="signal peptide" evidence="1">
    <location>
        <begin position="1"/>
        <end position="20"/>
    </location>
</feature>
<name>A0A9X1TWW1_9SPHN</name>
<organism evidence="2 3">
    <name type="scientific">Sphingomonas cremea</name>
    <dbReference type="NCBI Taxonomy" id="2904799"/>
    <lineage>
        <taxon>Bacteria</taxon>
        <taxon>Pseudomonadati</taxon>
        <taxon>Pseudomonadota</taxon>
        <taxon>Alphaproteobacteria</taxon>
        <taxon>Sphingomonadales</taxon>
        <taxon>Sphingomonadaceae</taxon>
        <taxon>Sphingomonas</taxon>
    </lineage>
</organism>
<dbReference type="EMBL" id="JAKFGM010000003">
    <property type="protein sequence ID" value="MCF2515844.1"/>
    <property type="molecule type" value="Genomic_DNA"/>
</dbReference>